<dbReference type="Pfam" id="PF04168">
    <property type="entry name" value="Alpha-E"/>
    <property type="match status" value="1"/>
</dbReference>
<reference evidence="4" key="1">
    <citation type="journal article" date="2019" name="Int. J. Syst. Evol. Microbiol.">
        <title>The Global Catalogue of Microorganisms (GCM) 10K type strain sequencing project: providing services to taxonomists for standard genome sequencing and annotation.</title>
        <authorList>
            <consortium name="The Broad Institute Genomics Platform"/>
            <consortium name="The Broad Institute Genome Sequencing Center for Infectious Disease"/>
            <person name="Wu L."/>
            <person name="Ma J."/>
        </authorList>
    </citation>
    <scope>NUCLEOTIDE SEQUENCE [LARGE SCALE GENOMIC DNA]</scope>
    <source>
        <strain evidence="4">NBRC 102407</strain>
    </source>
</reference>
<dbReference type="Gene3D" id="3.40.50.11290">
    <property type="match status" value="1"/>
</dbReference>
<dbReference type="InterPro" id="IPR007296">
    <property type="entry name" value="DUF403"/>
</dbReference>
<organism evidence="3 4">
    <name type="scientific">Zoogloea oryzae</name>
    <dbReference type="NCBI Taxonomy" id="310767"/>
    <lineage>
        <taxon>Bacteria</taxon>
        <taxon>Pseudomonadati</taxon>
        <taxon>Pseudomonadota</taxon>
        <taxon>Betaproteobacteria</taxon>
        <taxon>Rhodocyclales</taxon>
        <taxon>Zoogloeaceae</taxon>
        <taxon>Zoogloea</taxon>
    </lineage>
</organism>
<keyword evidence="4" id="KW-1185">Reference proteome</keyword>
<dbReference type="PANTHER" id="PTHR34595:SF2">
    <property type="entry name" value="BLR2978 PROTEIN"/>
    <property type="match status" value="1"/>
</dbReference>
<proteinExistence type="predicted"/>
<evidence type="ECO:0000259" key="1">
    <source>
        <dbReference type="Pfam" id="PF04168"/>
    </source>
</evidence>
<feature type="domain" description="DUF403" evidence="1">
    <location>
        <begin position="509"/>
        <end position="828"/>
    </location>
</feature>
<sequence length="841" mass="92845">MTSPLLAHYTYRPEVYDELCGEEGVRPHWQQFIDHLDESGSDVLKARAAQLERGIQQNGVTYNVYADPRGMSRPWSLDLLPLILEADEWRGIAAAIGQRARLLNTLLGDLYGPQTTLAEGLLPPELVFGQKRFLWPCQGIKPVGGNFLHLYAADLARSPDGRWWVIADRTQAPSGAGYALENRLLVSRAFPDLFRDMQVQTLARFFRSLQSTLASQAPTDGEPPLTVLLTPGPFNETYFEHVYLARYLGFPLVEGQDLTVRNDTVYLKTVSGLERVHAILRRLDDDFCDPVELRADSALGVPGLLGAVRAGRVLVANALGSGLLESAALPGFLPAICRHLLGEELAMPSVATWWCGEAPARKEVIENLRKLVLKPTFPGASNEVIFGDRLGEEQLAAVAARIEADPSAFVAQELVKLSRAPVWIDGQRRKLRSRAMGLRVYAALTPEGYTVLPGGLARVAGVENTRILTLQKGGSSKDTWVRADGPVSGFSLLHSTIRVDDLIKETGTLSSRLAENLFWFGRYSERCDAIARLARLALARLSEGRQAQRAGALTSLLELAAGARLIEPEVIDAPVAKAELDLFRAVLDRHAEHGLAANLQRLTWCAGQAREHLSLDHWHALKRLSAEIETCRKRVSDVPALLEFLDEALTTFVSLSGFAMDNMTRDMGWRLHIVGRRIERLDNLASQLSTFLRAHTETSAALHRELAIEALLELCDSIITYRTRYRAQPALLPALHLLCMDDANPHALSFQVRMLSNYLVRFNGESGGLGIAGLESAFEALRDFPWQQLEDCVTDDIRNAACLTLANHFDSLAAAGRHLSDQLAMRFFSHTGRTAQATFAA</sequence>
<evidence type="ECO:0008006" key="5">
    <source>
        <dbReference type="Google" id="ProtNLM"/>
    </source>
</evidence>
<dbReference type="InterPro" id="IPR051680">
    <property type="entry name" value="ATP-dep_Glu-Cys_Ligase-2"/>
</dbReference>
<dbReference type="RefSeq" id="WP_284188670.1">
    <property type="nucleotide sequence ID" value="NZ_BSPX01000048.1"/>
</dbReference>
<evidence type="ECO:0000313" key="4">
    <source>
        <dbReference type="Proteomes" id="UP001157167"/>
    </source>
</evidence>
<dbReference type="EMBL" id="BSPX01000048">
    <property type="protein sequence ID" value="GLT23465.1"/>
    <property type="molecule type" value="Genomic_DNA"/>
</dbReference>
<protein>
    <recommendedName>
        <fullName evidence="5">Molybdopterin oxidoreductase</fullName>
    </recommendedName>
</protein>
<dbReference type="InterPro" id="IPR025841">
    <property type="entry name" value="CP_ATPgrasp_2"/>
</dbReference>
<evidence type="ECO:0000313" key="3">
    <source>
        <dbReference type="EMBL" id="GLT23465.1"/>
    </source>
</evidence>
<dbReference type="PANTHER" id="PTHR34595">
    <property type="entry name" value="BLR5612 PROTEIN"/>
    <property type="match status" value="1"/>
</dbReference>
<dbReference type="Gene3D" id="3.30.1490.270">
    <property type="match status" value="1"/>
</dbReference>
<evidence type="ECO:0000259" key="2">
    <source>
        <dbReference type="Pfam" id="PF14403"/>
    </source>
</evidence>
<name>A0ABQ6FG75_9RHOO</name>
<dbReference type="Proteomes" id="UP001157167">
    <property type="component" value="Unassembled WGS sequence"/>
</dbReference>
<accession>A0ABQ6FG75</accession>
<gene>
    <name evidence="3" type="ORF">GCM10007933_29310</name>
</gene>
<feature type="domain" description="Circularly permuted ATP-grasp type 2" evidence="2">
    <location>
        <begin position="81"/>
        <end position="460"/>
    </location>
</feature>
<dbReference type="SUPFAM" id="SSF56059">
    <property type="entry name" value="Glutathione synthetase ATP-binding domain-like"/>
    <property type="match status" value="1"/>
</dbReference>
<dbReference type="Pfam" id="PF14403">
    <property type="entry name" value="CP_ATPgrasp_2"/>
    <property type="match status" value="1"/>
</dbReference>
<comment type="caution">
    <text evidence="3">The sequence shown here is derived from an EMBL/GenBank/DDBJ whole genome shotgun (WGS) entry which is preliminary data.</text>
</comment>